<dbReference type="PROSITE" id="PS50995">
    <property type="entry name" value="HTH_MARR_2"/>
    <property type="match status" value="1"/>
</dbReference>
<dbReference type="Pfam" id="PF01047">
    <property type="entry name" value="MarR"/>
    <property type="match status" value="1"/>
</dbReference>
<dbReference type="InterPro" id="IPR036390">
    <property type="entry name" value="WH_DNA-bd_sf"/>
</dbReference>
<feature type="domain" description="HTH marR-type" evidence="4">
    <location>
        <begin position="20"/>
        <end position="155"/>
    </location>
</feature>
<keyword evidence="6" id="KW-1185">Reference proteome</keyword>
<organism evidence="5 6">
    <name type="scientific">Rhodopseudomonas pseudopalustris</name>
    <dbReference type="NCBI Taxonomy" id="1513892"/>
    <lineage>
        <taxon>Bacteria</taxon>
        <taxon>Pseudomonadati</taxon>
        <taxon>Pseudomonadota</taxon>
        <taxon>Alphaproteobacteria</taxon>
        <taxon>Hyphomicrobiales</taxon>
        <taxon>Nitrobacteraceae</taxon>
        <taxon>Rhodopseudomonas</taxon>
    </lineage>
</organism>
<dbReference type="InterPro" id="IPR036388">
    <property type="entry name" value="WH-like_DNA-bd_sf"/>
</dbReference>
<evidence type="ECO:0000256" key="3">
    <source>
        <dbReference type="ARBA" id="ARBA00023163"/>
    </source>
</evidence>
<accession>A0A1H8LW47</accession>
<dbReference type="SUPFAM" id="SSF46785">
    <property type="entry name" value="Winged helix' DNA-binding domain"/>
    <property type="match status" value="1"/>
</dbReference>
<protein>
    <submittedName>
        <fullName evidence="5">DNA-binding transcriptional regulator, MarR family</fullName>
    </submittedName>
</protein>
<dbReference type="PANTHER" id="PTHR42756:SF1">
    <property type="entry name" value="TRANSCRIPTIONAL REPRESSOR OF EMRAB OPERON"/>
    <property type="match status" value="1"/>
</dbReference>
<dbReference type="InterPro" id="IPR000835">
    <property type="entry name" value="HTH_MarR-typ"/>
</dbReference>
<sequence>MLTGMSVPARDGPAKQAHVGRRLVWDISAISACMARIADLLGNRIGVTGSQWLTIMTIDGLDQGDGVSVSDVASILNLDTSFVSAQSKILEKKGIVLRTQSAADRRIVLLSLTEYAVPNLEELDRSKYTLEDHMCGGLEERSIEELSEALVTMRRRLRRAVLLVAAGE</sequence>
<evidence type="ECO:0000313" key="6">
    <source>
        <dbReference type="Proteomes" id="UP000199615"/>
    </source>
</evidence>
<evidence type="ECO:0000256" key="1">
    <source>
        <dbReference type="ARBA" id="ARBA00023015"/>
    </source>
</evidence>
<dbReference type="EMBL" id="FODT01000001">
    <property type="protein sequence ID" value="SEO09337.1"/>
    <property type="molecule type" value="Genomic_DNA"/>
</dbReference>
<dbReference type="PANTHER" id="PTHR42756">
    <property type="entry name" value="TRANSCRIPTIONAL REGULATOR, MARR"/>
    <property type="match status" value="1"/>
</dbReference>
<evidence type="ECO:0000259" key="4">
    <source>
        <dbReference type="PROSITE" id="PS50995"/>
    </source>
</evidence>
<dbReference type="Gene3D" id="1.10.10.10">
    <property type="entry name" value="Winged helix-like DNA-binding domain superfamily/Winged helix DNA-binding domain"/>
    <property type="match status" value="1"/>
</dbReference>
<keyword evidence="1" id="KW-0805">Transcription regulation</keyword>
<keyword evidence="3" id="KW-0804">Transcription</keyword>
<dbReference type="GO" id="GO:0003677">
    <property type="term" value="F:DNA binding"/>
    <property type="evidence" value="ECO:0007669"/>
    <property type="project" value="UniProtKB-KW"/>
</dbReference>
<name>A0A1H8LW47_9BRAD</name>
<dbReference type="RefSeq" id="WP_175557581.1">
    <property type="nucleotide sequence ID" value="NZ_FODT01000001.1"/>
</dbReference>
<dbReference type="AlphaFoldDB" id="A0A1H8LW47"/>
<dbReference type="Proteomes" id="UP000199615">
    <property type="component" value="Unassembled WGS sequence"/>
</dbReference>
<reference evidence="6" key="1">
    <citation type="submission" date="2016-10" db="EMBL/GenBank/DDBJ databases">
        <authorList>
            <person name="Varghese N."/>
            <person name="Submissions S."/>
        </authorList>
    </citation>
    <scope>NUCLEOTIDE SEQUENCE [LARGE SCALE GENOMIC DNA]</scope>
    <source>
        <strain evidence="6">DSM 123</strain>
    </source>
</reference>
<dbReference type="SMART" id="SM00347">
    <property type="entry name" value="HTH_MARR"/>
    <property type="match status" value="1"/>
</dbReference>
<evidence type="ECO:0000256" key="2">
    <source>
        <dbReference type="ARBA" id="ARBA00023125"/>
    </source>
</evidence>
<keyword evidence="2 5" id="KW-0238">DNA-binding</keyword>
<gene>
    <name evidence="5" type="ORF">SAMN05444123_101249</name>
</gene>
<dbReference type="GO" id="GO:0003700">
    <property type="term" value="F:DNA-binding transcription factor activity"/>
    <property type="evidence" value="ECO:0007669"/>
    <property type="project" value="InterPro"/>
</dbReference>
<proteinExistence type="predicted"/>
<evidence type="ECO:0000313" key="5">
    <source>
        <dbReference type="EMBL" id="SEO09337.1"/>
    </source>
</evidence>